<accession>A0A0X1T455</accession>
<evidence type="ECO:0000313" key="2">
    <source>
        <dbReference type="Proteomes" id="UP000063229"/>
    </source>
</evidence>
<sequence>MRNLLEPLSQYAAYRRDWRTITSHFVDTAQVVGAVAVLPSGPGWPVAGPRLIPLAFLAAALAGSICVPK</sequence>
<dbReference type="Proteomes" id="UP000063229">
    <property type="component" value="Chromosome"/>
</dbReference>
<dbReference type="KEGG" id="pagb:AWM79_15580"/>
<dbReference type="RefSeq" id="WP_060783203.1">
    <property type="nucleotide sequence ID" value="NZ_CP014135.1"/>
</dbReference>
<dbReference type="EMBL" id="CP014135">
    <property type="protein sequence ID" value="AMB86649.1"/>
    <property type="molecule type" value="Genomic_DNA"/>
</dbReference>
<protein>
    <submittedName>
        <fullName evidence="1">Uncharacterized protein</fullName>
    </submittedName>
</protein>
<reference evidence="1 2" key="1">
    <citation type="submission" date="2016-01" db="EMBL/GenBank/DDBJ databases">
        <authorList>
            <person name="McClelland M."/>
            <person name="Jain A."/>
            <person name="Saraogi P."/>
            <person name="Mendelson R."/>
            <person name="Westerman R."/>
            <person name="SanMiguel P."/>
            <person name="Csonka L."/>
        </authorList>
    </citation>
    <scope>NUCLEOTIDE SEQUENCE [LARGE SCALE GENOMIC DNA]</scope>
    <source>
        <strain evidence="1 2">NCPPB 2472</strain>
    </source>
</reference>
<name>A0A0X1T455_PSEAA</name>
<proteinExistence type="predicted"/>
<dbReference type="AlphaFoldDB" id="A0A0X1T455"/>
<evidence type="ECO:0000313" key="1">
    <source>
        <dbReference type="EMBL" id="AMB86649.1"/>
    </source>
</evidence>
<keyword evidence="2" id="KW-1185">Reference proteome</keyword>
<gene>
    <name evidence="1" type="ORF">AWM79_15580</name>
</gene>
<organism evidence="1 2">
    <name type="scientific">Pseudomonas agarici</name>
    <dbReference type="NCBI Taxonomy" id="46677"/>
    <lineage>
        <taxon>Bacteria</taxon>
        <taxon>Pseudomonadati</taxon>
        <taxon>Pseudomonadota</taxon>
        <taxon>Gammaproteobacteria</taxon>
        <taxon>Pseudomonadales</taxon>
        <taxon>Pseudomonadaceae</taxon>
        <taxon>Pseudomonas</taxon>
    </lineage>
</organism>